<accession>A0A2I0TT65</accession>
<organism evidence="1 2">
    <name type="scientific">Limosa lapponica baueri</name>
    <dbReference type="NCBI Taxonomy" id="1758121"/>
    <lineage>
        <taxon>Eukaryota</taxon>
        <taxon>Metazoa</taxon>
        <taxon>Chordata</taxon>
        <taxon>Craniata</taxon>
        <taxon>Vertebrata</taxon>
        <taxon>Euteleostomi</taxon>
        <taxon>Archelosauria</taxon>
        <taxon>Archosauria</taxon>
        <taxon>Dinosauria</taxon>
        <taxon>Saurischia</taxon>
        <taxon>Theropoda</taxon>
        <taxon>Coelurosauria</taxon>
        <taxon>Aves</taxon>
        <taxon>Neognathae</taxon>
        <taxon>Neoaves</taxon>
        <taxon>Charadriiformes</taxon>
        <taxon>Scolopacidae</taxon>
        <taxon>Limosa</taxon>
    </lineage>
</organism>
<reference evidence="2" key="1">
    <citation type="submission" date="2017-11" db="EMBL/GenBank/DDBJ databases">
        <authorList>
            <person name="Lima N.C."/>
            <person name="Parody-Merino A.M."/>
            <person name="Battley P.F."/>
            <person name="Fidler A.E."/>
            <person name="Prosdocimi F."/>
        </authorList>
    </citation>
    <scope>NUCLEOTIDE SEQUENCE [LARGE SCALE GENOMIC DNA]</scope>
</reference>
<keyword evidence="2" id="KW-1185">Reference proteome</keyword>
<dbReference type="AlphaFoldDB" id="A0A2I0TT65"/>
<evidence type="ECO:0000313" key="2">
    <source>
        <dbReference type="Proteomes" id="UP000233556"/>
    </source>
</evidence>
<sequence>MLGKTLEQMAKPFVNVWIIREMGLMKKGEAVKVITSIRLELTKGFDPGSYSDMLITKVEKYELDKITLKRLLRWLRQCAQRAVIQGLLSDSEDASSETLQLSVLVFF</sequence>
<gene>
    <name evidence="1" type="ORF">llap_12729</name>
</gene>
<dbReference type="EMBL" id="KZ507373">
    <property type="protein sequence ID" value="PKU36967.1"/>
    <property type="molecule type" value="Genomic_DNA"/>
</dbReference>
<dbReference type="Proteomes" id="UP000233556">
    <property type="component" value="Unassembled WGS sequence"/>
</dbReference>
<proteinExistence type="predicted"/>
<reference evidence="2" key="2">
    <citation type="submission" date="2017-12" db="EMBL/GenBank/DDBJ databases">
        <title>Genome sequence of the Bar-tailed Godwit (Limosa lapponica baueri).</title>
        <authorList>
            <person name="Lima N.C.B."/>
            <person name="Parody-Merino A.M."/>
            <person name="Battley P.F."/>
            <person name="Fidler A.E."/>
            <person name="Prosdocimi F."/>
        </authorList>
    </citation>
    <scope>NUCLEOTIDE SEQUENCE [LARGE SCALE GENOMIC DNA]</scope>
</reference>
<protein>
    <submittedName>
        <fullName evidence="1">Uncharacterized protein</fullName>
    </submittedName>
</protein>
<evidence type="ECO:0000313" key="1">
    <source>
        <dbReference type="EMBL" id="PKU36967.1"/>
    </source>
</evidence>
<name>A0A2I0TT65_LIMLA</name>